<evidence type="ECO:0000313" key="3">
    <source>
        <dbReference type="Proteomes" id="UP001224644"/>
    </source>
</evidence>
<dbReference type="Proteomes" id="UP001224644">
    <property type="component" value="Unassembled WGS sequence"/>
</dbReference>
<reference evidence="3" key="1">
    <citation type="journal article" date="2019" name="Int. J. Syst. Evol. Microbiol.">
        <title>The Global Catalogue of Microorganisms (GCM) 10K type strain sequencing project: providing services to taxonomists for standard genome sequencing and annotation.</title>
        <authorList>
            <consortium name="The Broad Institute Genomics Platform"/>
            <consortium name="The Broad Institute Genome Sequencing Center for Infectious Disease"/>
            <person name="Wu L."/>
            <person name="Ma J."/>
        </authorList>
    </citation>
    <scope>NUCLEOTIDE SEQUENCE [LARGE SCALE GENOMIC DNA]</scope>
    <source>
        <strain evidence="3">CECT 7069</strain>
    </source>
</reference>
<dbReference type="RefSeq" id="WP_238221158.1">
    <property type="nucleotide sequence ID" value="NZ_BPQD01000001.1"/>
</dbReference>
<keyword evidence="3" id="KW-1185">Reference proteome</keyword>
<comment type="caution">
    <text evidence="2">The sequence shown here is derived from an EMBL/GenBank/DDBJ whole genome shotgun (WGS) entry which is preliminary data.</text>
</comment>
<sequence>MPTTSLFRRSRRVSALTATLATLVAGCAQQGDFGRPKPGAWNSFIDTAGTFAARERGEPAAALPFTDDEGTLRDRAWRFLMPAAGNEAFTDILANLTRSRILPASWRPDSPEAYYAGLMDGAFRSPVSRYHRLSEDIGADARLLPVFVATAARVIQADALRLRSMSFARSLDDWDARQANMRVAENRCLIAWVRLETDLRIARYRFALEHLLVAVPSPEAALVQRTLRAFEARRPMLDPLVPPDAEDRCDLAGAQVEAVVVVPAPARPIVAKY</sequence>
<keyword evidence="1" id="KW-0732">Signal</keyword>
<evidence type="ECO:0000256" key="1">
    <source>
        <dbReference type="SAM" id="SignalP"/>
    </source>
</evidence>
<feature type="chain" id="PRO_5046469978" description="Lipoprotein" evidence="1">
    <location>
        <begin position="31"/>
        <end position="273"/>
    </location>
</feature>
<evidence type="ECO:0000313" key="2">
    <source>
        <dbReference type="EMBL" id="MDN3589807.1"/>
    </source>
</evidence>
<organism evidence="2 3">
    <name type="scientific">Methylobacterium adhaesivum</name>
    <dbReference type="NCBI Taxonomy" id="333297"/>
    <lineage>
        <taxon>Bacteria</taxon>
        <taxon>Pseudomonadati</taxon>
        <taxon>Pseudomonadota</taxon>
        <taxon>Alphaproteobacteria</taxon>
        <taxon>Hyphomicrobiales</taxon>
        <taxon>Methylobacteriaceae</taxon>
        <taxon>Methylobacterium</taxon>
    </lineage>
</organism>
<protein>
    <recommendedName>
        <fullName evidence="4">Lipoprotein</fullName>
    </recommendedName>
</protein>
<name>A0ABT8BE96_9HYPH</name>
<proteinExistence type="predicted"/>
<dbReference type="EMBL" id="JAUFPX010000002">
    <property type="protein sequence ID" value="MDN3589807.1"/>
    <property type="molecule type" value="Genomic_DNA"/>
</dbReference>
<feature type="signal peptide" evidence="1">
    <location>
        <begin position="1"/>
        <end position="30"/>
    </location>
</feature>
<gene>
    <name evidence="2" type="ORF">QWZ12_04195</name>
</gene>
<accession>A0ABT8BE96</accession>
<evidence type="ECO:0008006" key="4">
    <source>
        <dbReference type="Google" id="ProtNLM"/>
    </source>
</evidence>